<dbReference type="EMBL" id="LOCL01000034">
    <property type="protein sequence ID" value="KUF17389.1"/>
    <property type="molecule type" value="Genomic_DNA"/>
</dbReference>
<dbReference type="Proteomes" id="UP000054804">
    <property type="component" value="Unassembled WGS sequence"/>
</dbReference>
<comment type="caution">
    <text evidence="1">The sequence shown here is derived from an EMBL/GenBank/DDBJ whole genome shotgun (WGS) entry which is preliminary data.</text>
</comment>
<evidence type="ECO:0000313" key="2">
    <source>
        <dbReference type="Proteomes" id="UP000054804"/>
    </source>
</evidence>
<reference evidence="1 2" key="1">
    <citation type="submission" date="2015-12" db="EMBL/GenBank/DDBJ databases">
        <title>Draft genome sequence of Streptomyces silvensis ATCC 53525, a producer of novel hormone antagonists.</title>
        <authorList>
            <person name="Johnston C.W."/>
            <person name="Li Y."/>
            <person name="Magarvey N.A."/>
        </authorList>
    </citation>
    <scope>NUCLEOTIDE SEQUENCE [LARGE SCALE GENOMIC DNA]</scope>
    <source>
        <strain evidence="1 2">ATCC 53525</strain>
    </source>
</reference>
<accession>A0A0W7X3C3</accession>
<dbReference type="AlphaFoldDB" id="A0A0W7X3C3"/>
<sequence length="132" mass="13802">MSSPAEQLEAEYWLTREQLHELLCKSGDLPAAASKILMYVATAVPVGERVDESASAIGGKVGMSTSATSRAVNALLADAWLEPAGRVVGVQTYRLGAAVYVTLGISKTGAPVDQADRPLATVRHLPVPTPTS</sequence>
<organism evidence="1 2">
    <name type="scientific">Streptomyces silvensis</name>
    <dbReference type="NCBI Taxonomy" id="1765722"/>
    <lineage>
        <taxon>Bacteria</taxon>
        <taxon>Bacillati</taxon>
        <taxon>Actinomycetota</taxon>
        <taxon>Actinomycetes</taxon>
        <taxon>Kitasatosporales</taxon>
        <taxon>Streptomycetaceae</taxon>
        <taxon>Streptomyces</taxon>
    </lineage>
</organism>
<proteinExistence type="predicted"/>
<keyword evidence="2" id="KW-1185">Reference proteome</keyword>
<name>A0A0W7X3C3_9ACTN</name>
<evidence type="ECO:0000313" key="1">
    <source>
        <dbReference type="EMBL" id="KUF17389.1"/>
    </source>
</evidence>
<dbReference type="RefSeq" id="WP_058848652.1">
    <property type="nucleotide sequence ID" value="NZ_LOCL01000034.1"/>
</dbReference>
<protein>
    <submittedName>
        <fullName evidence="1">Uncharacterized protein</fullName>
    </submittedName>
</protein>
<gene>
    <name evidence="1" type="ORF">AT728_16440</name>
</gene>